<dbReference type="EMBL" id="JACHHB010000003">
    <property type="protein sequence ID" value="MBB5172801.1"/>
    <property type="molecule type" value="Genomic_DNA"/>
</dbReference>
<dbReference type="PROSITE" id="PS00758">
    <property type="entry name" value="ARGE_DAPE_CPG2_1"/>
    <property type="match status" value="1"/>
</dbReference>
<dbReference type="InterPro" id="IPR050072">
    <property type="entry name" value="Peptidase_M20A"/>
</dbReference>
<evidence type="ECO:0000256" key="7">
    <source>
        <dbReference type="ARBA" id="ARBA00022997"/>
    </source>
</evidence>
<evidence type="ECO:0000256" key="6">
    <source>
        <dbReference type="ARBA" id="ARBA00022833"/>
    </source>
</evidence>
<dbReference type="Pfam" id="PF01546">
    <property type="entry name" value="Peptidase_M20"/>
    <property type="match status" value="1"/>
</dbReference>
<dbReference type="EC" id="3.5.1.18" evidence="10"/>
<evidence type="ECO:0000256" key="4">
    <source>
        <dbReference type="ARBA" id="ARBA00022723"/>
    </source>
</evidence>
<dbReference type="GO" id="GO:0006508">
    <property type="term" value="P:proteolysis"/>
    <property type="evidence" value="ECO:0007669"/>
    <property type="project" value="UniProtKB-KW"/>
</dbReference>
<dbReference type="Pfam" id="PF07687">
    <property type="entry name" value="M20_dimer"/>
    <property type="match status" value="1"/>
</dbReference>
<evidence type="ECO:0000313" key="11">
    <source>
        <dbReference type="Proteomes" id="UP000551878"/>
    </source>
</evidence>
<dbReference type="PANTHER" id="PTHR43808">
    <property type="entry name" value="ACETYLORNITHINE DEACETYLASE"/>
    <property type="match status" value="1"/>
</dbReference>
<comment type="caution">
    <text evidence="10">The sequence shown here is derived from an EMBL/GenBank/DDBJ whole genome shotgun (WGS) entry which is preliminary data.</text>
</comment>
<dbReference type="SUPFAM" id="SSF55031">
    <property type="entry name" value="Bacterial exopeptidase dimerisation domain"/>
    <property type="match status" value="1"/>
</dbReference>
<comment type="similarity">
    <text evidence="2">Belongs to the peptidase M20A family.</text>
</comment>
<dbReference type="NCBIfam" id="TIGR01887">
    <property type="entry name" value="dipeptidaselike"/>
    <property type="match status" value="1"/>
</dbReference>
<dbReference type="GO" id="GO:0006526">
    <property type="term" value="P:L-arginine biosynthetic process"/>
    <property type="evidence" value="ECO:0007669"/>
    <property type="project" value="TreeGrafter"/>
</dbReference>
<dbReference type="InterPro" id="IPR036264">
    <property type="entry name" value="Bact_exopeptidase_dim_dom"/>
</dbReference>
<keyword evidence="6" id="KW-0862">Zinc</keyword>
<dbReference type="InterPro" id="IPR011650">
    <property type="entry name" value="Peptidase_M20_dimer"/>
</dbReference>
<dbReference type="GO" id="GO:0016805">
    <property type="term" value="F:dipeptidase activity"/>
    <property type="evidence" value="ECO:0007669"/>
    <property type="project" value="UniProtKB-KW"/>
</dbReference>
<keyword evidence="5 10" id="KW-0378">Hydrolase</keyword>
<sequence length="470" mass="52685">MIDWIEEVKKRKNDLLVDTMDLLNIESTYEEESIVLGAPFGKPIAEALSFMLHHGYQSGFETKNIDGYAGHITYGDGEEIVGVLGHLDVVPANEGWTSPPFQAEVRDGKLFARGAVDDKGPTMAVFYALKIIKELNLPLKRRVRLILGTDEERDWECVDHYFRHEQMPHVGFVPDASFPVIYAEKGIIDIELGYHLEAMNVESEALCMKEMRAGERLNMVPDQAEVYVEGHLANELIDRFENFLDQRKLKGKAELIDHHQVHLVVNGKAAHGSTPEKGENAGFYLATFLREQPLSKGDMLFLEKLINTIIDDPYGEKMAIAHSDSELGSVSVNAGVIEWCEGKGKLGLNIRYPNGIDGDRMIERIADHFREDGWQMDIHSHERPHYIDPKDPLVKTLASIYEQAQGNSDLLAIGGGTYARALKKGVAFGPVFPGRDDVAHQVDEYIHVDDLLAMTAIYAQAIYELANETQ</sequence>
<dbReference type="GO" id="GO:0009014">
    <property type="term" value="F:succinyl-diaminopimelate desuccinylase activity"/>
    <property type="evidence" value="ECO:0007669"/>
    <property type="project" value="UniProtKB-EC"/>
</dbReference>
<keyword evidence="7" id="KW-0224">Dipeptidase</keyword>
<name>A0A840QN89_9BACI</name>
<evidence type="ECO:0000313" key="10">
    <source>
        <dbReference type="EMBL" id="MBB5172801.1"/>
    </source>
</evidence>
<dbReference type="RefSeq" id="WP_184663257.1">
    <property type="nucleotide sequence ID" value="NZ_JACHHB010000003.1"/>
</dbReference>
<evidence type="ECO:0000256" key="5">
    <source>
        <dbReference type="ARBA" id="ARBA00022801"/>
    </source>
</evidence>
<dbReference type="GO" id="GO:0008270">
    <property type="term" value="F:zinc ion binding"/>
    <property type="evidence" value="ECO:0007669"/>
    <property type="project" value="InterPro"/>
</dbReference>
<dbReference type="Gene3D" id="3.30.70.360">
    <property type="match status" value="2"/>
</dbReference>
<evidence type="ECO:0000256" key="3">
    <source>
        <dbReference type="ARBA" id="ARBA00022670"/>
    </source>
</evidence>
<reference evidence="10 11" key="1">
    <citation type="submission" date="2020-08" db="EMBL/GenBank/DDBJ databases">
        <title>Genomic Encyclopedia of Type Strains, Phase IV (KMG-IV): sequencing the most valuable type-strain genomes for metagenomic binning, comparative biology and taxonomic classification.</title>
        <authorList>
            <person name="Goeker M."/>
        </authorList>
    </citation>
    <scope>NUCLEOTIDE SEQUENCE [LARGE SCALE GENOMIC DNA]</scope>
    <source>
        <strain evidence="10 11">DSM 24696</strain>
    </source>
</reference>
<organism evidence="10 11">
    <name type="scientific">Texcoconibacillus texcoconensis</name>
    <dbReference type="NCBI Taxonomy" id="1095777"/>
    <lineage>
        <taxon>Bacteria</taxon>
        <taxon>Bacillati</taxon>
        <taxon>Bacillota</taxon>
        <taxon>Bacilli</taxon>
        <taxon>Bacillales</taxon>
        <taxon>Bacillaceae</taxon>
        <taxon>Texcoconibacillus</taxon>
    </lineage>
</organism>
<proteinExistence type="inferred from homology"/>
<dbReference type="InterPro" id="IPR010964">
    <property type="entry name" value="M20A_pepV-rel"/>
</dbReference>
<evidence type="ECO:0000256" key="8">
    <source>
        <dbReference type="ARBA" id="ARBA00023049"/>
    </source>
</evidence>
<dbReference type="GO" id="GO:0008777">
    <property type="term" value="F:acetylornithine deacetylase activity"/>
    <property type="evidence" value="ECO:0007669"/>
    <property type="project" value="TreeGrafter"/>
</dbReference>
<evidence type="ECO:0000256" key="2">
    <source>
        <dbReference type="ARBA" id="ARBA00006247"/>
    </source>
</evidence>
<evidence type="ECO:0000256" key="1">
    <source>
        <dbReference type="ARBA" id="ARBA00001947"/>
    </source>
</evidence>
<dbReference type="InterPro" id="IPR001261">
    <property type="entry name" value="ArgE/DapE_CS"/>
</dbReference>
<keyword evidence="3" id="KW-0645">Protease</keyword>
<keyword evidence="4" id="KW-0479">Metal-binding</keyword>
<dbReference type="NCBIfam" id="NF005591">
    <property type="entry name" value="PRK07318.1"/>
    <property type="match status" value="1"/>
</dbReference>
<keyword evidence="11" id="KW-1185">Reference proteome</keyword>
<dbReference type="InterPro" id="IPR002933">
    <property type="entry name" value="Peptidase_M20"/>
</dbReference>
<dbReference type="SUPFAM" id="SSF53187">
    <property type="entry name" value="Zn-dependent exopeptidases"/>
    <property type="match status" value="1"/>
</dbReference>
<keyword evidence="8" id="KW-0482">Metalloprotease</keyword>
<protein>
    <submittedName>
        <fullName evidence="10">Succinyl-diaminopimelate desuccinylase</fullName>
        <ecNumber evidence="10">3.5.1.18</ecNumber>
    </submittedName>
</protein>
<dbReference type="AlphaFoldDB" id="A0A840QN89"/>
<dbReference type="Gene3D" id="3.40.630.10">
    <property type="entry name" value="Zn peptidases"/>
    <property type="match status" value="1"/>
</dbReference>
<dbReference type="GO" id="GO:0008237">
    <property type="term" value="F:metallopeptidase activity"/>
    <property type="evidence" value="ECO:0007669"/>
    <property type="project" value="UniProtKB-KW"/>
</dbReference>
<dbReference type="PANTHER" id="PTHR43808:SF31">
    <property type="entry name" value="N-ACETYL-L-CITRULLINE DEACETYLASE"/>
    <property type="match status" value="1"/>
</dbReference>
<gene>
    <name evidence="10" type="ORF">HNQ41_000945</name>
</gene>
<feature type="domain" description="Peptidase M20 dimerisation" evidence="9">
    <location>
        <begin position="260"/>
        <end position="371"/>
    </location>
</feature>
<comment type="cofactor">
    <cofactor evidence="1">
        <name>Zn(2+)</name>
        <dbReference type="ChEBI" id="CHEBI:29105"/>
    </cofactor>
</comment>
<evidence type="ECO:0000259" key="9">
    <source>
        <dbReference type="Pfam" id="PF07687"/>
    </source>
</evidence>
<dbReference type="Proteomes" id="UP000551878">
    <property type="component" value="Unassembled WGS sequence"/>
</dbReference>
<accession>A0A840QN89</accession>